<comment type="caution">
    <text evidence="1">The sequence shown here is derived from an EMBL/GenBank/DDBJ whole genome shotgun (WGS) entry which is preliminary data.</text>
</comment>
<proteinExistence type="predicted"/>
<reference evidence="1 2" key="1">
    <citation type="submission" date="2021-07" db="EMBL/GenBank/DDBJ databases">
        <title>Genomic diversity and antimicrobial resistance of Prevotella spp. isolated from chronic lung disease airways.</title>
        <authorList>
            <person name="Webb K.A."/>
            <person name="Olagoke O.S."/>
            <person name="Baird T."/>
            <person name="Neill J."/>
            <person name="Pham A."/>
            <person name="Wells T.J."/>
            <person name="Ramsay K.A."/>
            <person name="Bell S.C."/>
            <person name="Sarovich D.S."/>
            <person name="Price E.P."/>
        </authorList>
    </citation>
    <scope>NUCLEOTIDE SEQUENCE [LARGE SCALE GENOMIC DNA]</scope>
    <source>
        <strain evidence="1 2">SCHI0011.S.12</strain>
    </source>
</reference>
<organism evidence="1 2">
    <name type="scientific">Hoylesella nanceiensis</name>
    <dbReference type="NCBI Taxonomy" id="425941"/>
    <lineage>
        <taxon>Bacteria</taxon>
        <taxon>Pseudomonadati</taxon>
        <taxon>Bacteroidota</taxon>
        <taxon>Bacteroidia</taxon>
        <taxon>Bacteroidales</taxon>
        <taxon>Prevotellaceae</taxon>
        <taxon>Hoylesella</taxon>
    </lineage>
</organism>
<evidence type="ECO:0000313" key="2">
    <source>
        <dbReference type="Proteomes" id="UP000788426"/>
    </source>
</evidence>
<dbReference type="EMBL" id="JAHXCT010000001">
    <property type="protein sequence ID" value="MBW4768168.1"/>
    <property type="molecule type" value="Genomic_DNA"/>
</dbReference>
<gene>
    <name evidence="1" type="ORF">KZO38_00080</name>
</gene>
<dbReference type="PROSITE" id="PS51257">
    <property type="entry name" value="PROKAR_LIPOPROTEIN"/>
    <property type="match status" value="1"/>
</dbReference>
<sequence>MKIHCFKIQYLFFAFALFTAFSCGNSKEKELDRLVVSLASEDKEIDSKDWQEIVSLINSDKRAFKDFCNSNGDVDEAKLKSYIVDLMNGRRPSVDVSFVGVGKEQNVKVNFYLERSGSMIPYDDVNGNGNFKAAIVQLLNNLPGDVNNNKIYVVNSTINEYPEGFSKFLTDTNIFEATKNIGDPSYTNFSEIFKTLLNNTKSNELSILVSDMIYSTKEMSVVNPEKIFNEIKGMTHAVFNNIVKTKSMLILKMQGSYNGSYYTYNSPNKGIAYQGERPYYIVIVGDNALLARISKDKNYSSFRDFASLPGFQEQYLFETSGIYRPYYSFLLSNSLIKGRFRPEHNQANSITNIEDLEVDKESGDLDLVLAVDLNNMFIDKNYLVNPRNYEVIADDAIKIKAIKPITDSDRMPAEKKYLSTATHLFVLSAKEISHEQEVKIRLINNFPQWVYASSTDDDTQPNSTTTFALKYLLQGIYDSYKKNSAGVPYYFELNMNLKK</sequence>
<keyword evidence="2" id="KW-1185">Reference proteome</keyword>
<dbReference type="RefSeq" id="WP_219478787.1">
    <property type="nucleotide sequence ID" value="NZ_JAHXCT010000001.1"/>
</dbReference>
<evidence type="ECO:0008006" key="3">
    <source>
        <dbReference type="Google" id="ProtNLM"/>
    </source>
</evidence>
<evidence type="ECO:0000313" key="1">
    <source>
        <dbReference type="EMBL" id="MBW4768168.1"/>
    </source>
</evidence>
<dbReference type="Proteomes" id="UP000788426">
    <property type="component" value="Unassembled WGS sequence"/>
</dbReference>
<protein>
    <recommendedName>
        <fullName evidence="3">Lipoprotein</fullName>
    </recommendedName>
</protein>
<accession>A0ABS6YBT2</accession>
<name>A0ABS6YBT2_9BACT</name>